<name>A0A0A8Y6P4_ARUDO</name>
<dbReference type="EMBL" id="GBRH01276129">
    <property type="protein sequence ID" value="JAD21766.1"/>
    <property type="molecule type" value="Transcribed_RNA"/>
</dbReference>
<proteinExistence type="predicted"/>
<evidence type="ECO:0000313" key="1">
    <source>
        <dbReference type="EMBL" id="JAD21766.1"/>
    </source>
</evidence>
<accession>A0A0A8Y6P4</accession>
<reference evidence="1" key="2">
    <citation type="journal article" date="2015" name="Data Brief">
        <title>Shoot transcriptome of the giant reed, Arundo donax.</title>
        <authorList>
            <person name="Barrero R.A."/>
            <person name="Guerrero F.D."/>
            <person name="Moolhuijzen P."/>
            <person name="Goolsby J.A."/>
            <person name="Tidwell J."/>
            <person name="Bellgard S.E."/>
            <person name="Bellgard M.I."/>
        </authorList>
    </citation>
    <scope>NUCLEOTIDE SEQUENCE</scope>
    <source>
        <tissue evidence="1">Shoot tissue taken approximately 20 cm above the soil surface</tissue>
    </source>
</reference>
<organism evidence="1">
    <name type="scientific">Arundo donax</name>
    <name type="common">Giant reed</name>
    <name type="synonym">Donax arundinaceus</name>
    <dbReference type="NCBI Taxonomy" id="35708"/>
    <lineage>
        <taxon>Eukaryota</taxon>
        <taxon>Viridiplantae</taxon>
        <taxon>Streptophyta</taxon>
        <taxon>Embryophyta</taxon>
        <taxon>Tracheophyta</taxon>
        <taxon>Spermatophyta</taxon>
        <taxon>Magnoliopsida</taxon>
        <taxon>Liliopsida</taxon>
        <taxon>Poales</taxon>
        <taxon>Poaceae</taxon>
        <taxon>PACMAD clade</taxon>
        <taxon>Arundinoideae</taxon>
        <taxon>Arundineae</taxon>
        <taxon>Arundo</taxon>
    </lineage>
</organism>
<reference evidence="1" key="1">
    <citation type="submission" date="2014-09" db="EMBL/GenBank/DDBJ databases">
        <authorList>
            <person name="Magalhaes I.L.F."/>
            <person name="Oliveira U."/>
            <person name="Santos F.R."/>
            <person name="Vidigal T.H.D.A."/>
            <person name="Brescovit A.D."/>
            <person name="Santos A.J."/>
        </authorList>
    </citation>
    <scope>NUCLEOTIDE SEQUENCE</scope>
    <source>
        <tissue evidence="1">Shoot tissue taken approximately 20 cm above the soil surface</tissue>
    </source>
</reference>
<dbReference type="AlphaFoldDB" id="A0A0A8Y6P4"/>
<sequence length="39" mass="4433">MTQQYCNTARINISHSKKHLIAKNEKAASHSKPNLLENL</sequence>
<protein>
    <submittedName>
        <fullName evidence="1">Uncharacterized protein</fullName>
    </submittedName>
</protein>